<dbReference type="InterPro" id="IPR044437">
    <property type="entry name" value="SETD2/Set2_SET"/>
</dbReference>
<dbReference type="PROSITE" id="PS50868">
    <property type="entry name" value="POST_SET"/>
    <property type="match status" value="1"/>
</dbReference>
<evidence type="ECO:0000256" key="9">
    <source>
        <dbReference type="ARBA" id="ARBA00030091"/>
    </source>
</evidence>
<evidence type="ECO:0000256" key="10">
    <source>
        <dbReference type="ARBA" id="ARBA00047545"/>
    </source>
</evidence>
<feature type="domain" description="SET" evidence="14">
    <location>
        <begin position="155"/>
        <end position="272"/>
    </location>
</feature>
<evidence type="ECO:0000256" key="8">
    <source>
        <dbReference type="ARBA" id="ARBA00023242"/>
    </source>
</evidence>
<keyword evidence="19" id="KW-1185">Reference proteome</keyword>
<evidence type="ECO:0000256" key="2">
    <source>
        <dbReference type="ARBA" id="ARBA00004123"/>
    </source>
</evidence>
<evidence type="ECO:0000256" key="11">
    <source>
        <dbReference type="PROSITE-ProRule" id="PRU00649"/>
    </source>
</evidence>
<feature type="compositionally biased region" description="Acidic residues" evidence="12">
    <location>
        <begin position="303"/>
        <end position="325"/>
    </location>
</feature>
<dbReference type="CDD" id="cd00201">
    <property type="entry name" value="WW"/>
    <property type="match status" value="1"/>
</dbReference>
<evidence type="ECO:0000313" key="19">
    <source>
        <dbReference type="Proteomes" id="UP001448207"/>
    </source>
</evidence>
<dbReference type="PROSITE" id="PS01159">
    <property type="entry name" value="WW_DOMAIN_1"/>
    <property type="match status" value="1"/>
</dbReference>
<feature type="compositionally biased region" description="Low complexity" evidence="12">
    <location>
        <begin position="739"/>
        <end position="748"/>
    </location>
</feature>
<dbReference type="PROSITE" id="PS51319">
    <property type="entry name" value="TFIIS_N"/>
    <property type="match status" value="1"/>
</dbReference>
<dbReference type="SUPFAM" id="SSF47676">
    <property type="entry name" value="Conserved domain common to transcription factors TFIIS, elongin A, CRSP70"/>
    <property type="match status" value="1"/>
</dbReference>
<dbReference type="InterPro" id="IPR042294">
    <property type="entry name" value="SETD2_animal"/>
</dbReference>
<feature type="region of interest" description="Disordered" evidence="12">
    <location>
        <begin position="968"/>
        <end position="1003"/>
    </location>
</feature>
<keyword evidence="7" id="KW-0949">S-adenosyl-L-methionine</keyword>
<keyword evidence="6" id="KW-0808">Transferase</keyword>
<keyword evidence="5" id="KW-0489">Methyltransferase</keyword>
<dbReference type="InterPro" id="IPR001214">
    <property type="entry name" value="SET_dom"/>
</dbReference>
<dbReference type="SUPFAM" id="SSF51045">
    <property type="entry name" value="WW domain"/>
    <property type="match status" value="1"/>
</dbReference>
<evidence type="ECO:0000256" key="6">
    <source>
        <dbReference type="ARBA" id="ARBA00022679"/>
    </source>
</evidence>
<dbReference type="SMART" id="SM00570">
    <property type="entry name" value="AWS"/>
    <property type="match status" value="1"/>
</dbReference>
<dbReference type="Pfam" id="PF00856">
    <property type="entry name" value="SET"/>
    <property type="match status" value="1"/>
</dbReference>
<protein>
    <recommendedName>
        <fullName evidence="9">SET domain-containing protein 2</fullName>
    </recommendedName>
</protein>
<accession>A0ABR3ANY4</accession>
<evidence type="ECO:0000259" key="15">
    <source>
        <dbReference type="PROSITE" id="PS50868"/>
    </source>
</evidence>
<dbReference type="Proteomes" id="UP001448207">
    <property type="component" value="Unassembled WGS sequence"/>
</dbReference>
<dbReference type="Pfam" id="PF08711">
    <property type="entry name" value="Med26"/>
    <property type="match status" value="1"/>
</dbReference>
<feature type="region of interest" description="Disordered" evidence="12">
    <location>
        <begin position="624"/>
        <end position="649"/>
    </location>
</feature>
<dbReference type="PROSITE" id="PS51215">
    <property type="entry name" value="AWS"/>
    <property type="match status" value="1"/>
</dbReference>
<comment type="function">
    <text evidence="1">Histone methyltransferase that trimethylates histone H3 'Lys-36' forming H3K36me3. Involved in transcription elongation as well as in transcription repression.</text>
</comment>
<feature type="compositionally biased region" description="Basic and acidic residues" evidence="12">
    <location>
        <begin position="968"/>
        <end position="991"/>
    </location>
</feature>
<dbReference type="InterPro" id="IPR001202">
    <property type="entry name" value="WW_dom"/>
</dbReference>
<feature type="domain" description="AWS" evidence="16">
    <location>
        <begin position="98"/>
        <end position="153"/>
    </location>
</feature>
<name>A0ABR3ANY4_PHYBL</name>
<feature type="compositionally biased region" description="Polar residues" evidence="12">
    <location>
        <begin position="625"/>
        <end position="649"/>
    </location>
</feature>
<feature type="domain" description="Post-SET" evidence="15">
    <location>
        <begin position="279"/>
        <end position="295"/>
    </location>
</feature>
<feature type="region of interest" description="Disordered" evidence="12">
    <location>
        <begin position="717"/>
        <end position="757"/>
    </location>
</feature>
<evidence type="ECO:0000259" key="13">
    <source>
        <dbReference type="PROSITE" id="PS50020"/>
    </source>
</evidence>
<evidence type="ECO:0000256" key="4">
    <source>
        <dbReference type="ARBA" id="ARBA00022454"/>
    </source>
</evidence>
<gene>
    <name evidence="18" type="ORF">J3Q64DRAFT_1702812</name>
</gene>
<dbReference type="InterPro" id="IPR036020">
    <property type="entry name" value="WW_dom_sf"/>
</dbReference>
<evidence type="ECO:0000259" key="16">
    <source>
        <dbReference type="PROSITE" id="PS51215"/>
    </source>
</evidence>
<organism evidence="18 19">
    <name type="scientific">Phycomyces blakesleeanus</name>
    <dbReference type="NCBI Taxonomy" id="4837"/>
    <lineage>
        <taxon>Eukaryota</taxon>
        <taxon>Fungi</taxon>
        <taxon>Fungi incertae sedis</taxon>
        <taxon>Mucoromycota</taxon>
        <taxon>Mucoromycotina</taxon>
        <taxon>Mucoromycetes</taxon>
        <taxon>Mucorales</taxon>
        <taxon>Phycomycetaceae</taxon>
        <taxon>Phycomyces</taxon>
    </lineage>
</organism>
<dbReference type="Gene3D" id="2.170.270.10">
    <property type="entry name" value="SET domain"/>
    <property type="match status" value="1"/>
</dbReference>
<evidence type="ECO:0000259" key="14">
    <source>
        <dbReference type="PROSITE" id="PS50280"/>
    </source>
</evidence>
<feature type="region of interest" description="Disordered" evidence="12">
    <location>
        <begin position="1020"/>
        <end position="1059"/>
    </location>
</feature>
<dbReference type="PANTHER" id="PTHR46711:SF1">
    <property type="entry name" value="HISTONE-LYSINE N-METHYLTRANSFERASE SETD2"/>
    <property type="match status" value="1"/>
</dbReference>
<evidence type="ECO:0000313" key="18">
    <source>
        <dbReference type="EMBL" id="KAL0078046.1"/>
    </source>
</evidence>
<dbReference type="InterPro" id="IPR003616">
    <property type="entry name" value="Post-SET_dom"/>
</dbReference>
<dbReference type="Pfam" id="PF00397">
    <property type="entry name" value="WW"/>
    <property type="match status" value="1"/>
</dbReference>
<dbReference type="SMART" id="SM00508">
    <property type="entry name" value="PostSET"/>
    <property type="match status" value="1"/>
</dbReference>
<feature type="region of interest" description="Disordered" evidence="12">
    <location>
        <begin position="301"/>
        <end position="351"/>
    </location>
</feature>
<sequence>MGYMSFLVLKGGSQQSKRLDDKERPEQNFAAFSVYVRVVLWTTLSIVMETESQTYEFQDDKELPFDMLPSATADAMQTYENIPANIYFGSATGKSIASESMPCECKYDPDIDDPSEACGDDHTCINRLMFMECMVDDCPCGRFCRNRRFQLRQYARVDVIQTEKKGFGLRALTDLPTNAFIMEYIGEVIPNIEFIRRTKDYEEEGLEHYYFMTLKTDEIIDATKKGCLARFINHSCNPNCVTQKWVVGKTMRIGIFTDCPVRAGEELTFDYKFERYGAVAQKCYCGMPNCKGFIGASDKKSDEFEESEVSPSEEEIEEEEEESDSTESSWPKKKNLKRHRRRHSEPLQDPDEVQTFVKKMLDSVGKAHLVNKLLRRLELTNPNTSRGKEVLKQFLWLHGLKMLKFWLGEWKNDEDIVKKVLHVLDQLPLANRNGLEDCKMIDVVRKLTNHEDEEISEMAEALIEKWENLKSIYRIPKRMYVEPQPAHKETFEERMGLSQDEEDSDYGSYLLRTNKRARYSSTREFFDPDDDYFEYLSMYATPEEIHWKLQYPPVPIIPTAPRAMLDYAPSLSHKYYNRPTETDSPTQPEPNRYLYSEMNGNSGVENDAFDTGFSLSESDSRLIDSMNNNSLQSSGYYDNPSQTTPSQMHIVSTPSPVAASKLPLNWRMATCEDGTVYYYSKITGKSQWDFPEERVSSIEGVDQAQLTGLVERAIMDAQKKKNGNTSSESPASRTDRSPRLTTPSTSTDATPLGDSAGFDEAEIKKEVGKVVTKYLSTRQSALWHGDRHLFKELARKITHHIVDRESNSSKKFQGMDLSRRLKIEKFIDTHGPSFAARISKKKRLFVDSPLNHSVDDKSDSRATSVSLDTLREPEEEEEEDKIPKKVEDEPAQITPESMVKEVDNINEPRDSWVPNRELDQRRENIISTSLSPAFNMLDIGSEVAATRNDASRPASHRASDYYYYNRRSRDESPYGRDRSYRSHDLGSDRYLPDYPRSASTFRPPGNYYYSSYYRHPPSPPPYRFHRYYGGRQSPPYYRSSASSSRRGSPDEDFDRRRWD</sequence>
<dbReference type="PROSITE" id="PS50280">
    <property type="entry name" value="SET"/>
    <property type="match status" value="1"/>
</dbReference>
<evidence type="ECO:0000259" key="17">
    <source>
        <dbReference type="PROSITE" id="PS51319"/>
    </source>
</evidence>
<feature type="domain" description="TFIIS N-terminal" evidence="17">
    <location>
        <begin position="401"/>
        <end position="475"/>
    </location>
</feature>
<dbReference type="InterPro" id="IPR038190">
    <property type="entry name" value="SRI_sf"/>
</dbReference>
<comment type="caution">
    <text evidence="18">The sequence shown here is derived from an EMBL/GenBank/DDBJ whole genome shotgun (WGS) entry which is preliminary data.</text>
</comment>
<evidence type="ECO:0000256" key="1">
    <source>
        <dbReference type="ARBA" id="ARBA00003901"/>
    </source>
</evidence>
<comment type="catalytic activity">
    <reaction evidence="10">
        <text>L-lysyl(36)-[histone H3] + 3 S-adenosyl-L-methionine = N(6),N(6),N(6)-trimethyl-L-lysyl(36)-[histone H3] + 3 S-adenosyl-L-homocysteine + 3 H(+)</text>
        <dbReference type="Rhea" id="RHEA:60324"/>
        <dbReference type="Rhea" id="RHEA-COMP:9785"/>
        <dbReference type="Rhea" id="RHEA-COMP:15536"/>
        <dbReference type="ChEBI" id="CHEBI:15378"/>
        <dbReference type="ChEBI" id="CHEBI:29969"/>
        <dbReference type="ChEBI" id="CHEBI:57856"/>
        <dbReference type="ChEBI" id="CHEBI:59789"/>
        <dbReference type="ChEBI" id="CHEBI:61961"/>
        <dbReference type="EC" id="2.1.1.359"/>
    </reaction>
</comment>
<dbReference type="SMART" id="SM00317">
    <property type="entry name" value="SET"/>
    <property type="match status" value="1"/>
</dbReference>
<feature type="compositionally biased region" description="Basic residues" evidence="12">
    <location>
        <begin position="331"/>
        <end position="343"/>
    </location>
</feature>
<evidence type="ECO:0000256" key="3">
    <source>
        <dbReference type="ARBA" id="ARBA00004286"/>
    </source>
</evidence>
<dbReference type="Pfam" id="PF17907">
    <property type="entry name" value="AWS"/>
    <property type="match status" value="1"/>
</dbReference>
<feature type="region of interest" description="Disordered" evidence="12">
    <location>
        <begin position="576"/>
        <end position="601"/>
    </location>
</feature>
<dbReference type="InterPro" id="IPR017923">
    <property type="entry name" value="TFIIS_N"/>
</dbReference>
<feature type="region of interest" description="Disordered" evidence="12">
    <location>
        <begin position="850"/>
        <end position="884"/>
    </location>
</feature>
<evidence type="ECO:0000256" key="12">
    <source>
        <dbReference type="SAM" id="MobiDB-lite"/>
    </source>
</evidence>
<dbReference type="Gene3D" id="1.10.1740.100">
    <property type="entry name" value="Set2, Rpb1 interacting domain"/>
    <property type="match status" value="1"/>
</dbReference>
<dbReference type="CDD" id="cd19172">
    <property type="entry name" value="SET_SETD2"/>
    <property type="match status" value="1"/>
</dbReference>
<dbReference type="InterPro" id="IPR006560">
    <property type="entry name" value="AWS_dom"/>
</dbReference>
<dbReference type="SMART" id="SM00456">
    <property type="entry name" value="WW"/>
    <property type="match status" value="1"/>
</dbReference>
<dbReference type="EMBL" id="JBCLYO010000026">
    <property type="protein sequence ID" value="KAL0078046.1"/>
    <property type="molecule type" value="Genomic_DNA"/>
</dbReference>
<comment type="subcellular location">
    <subcellularLocation>
        <location evidence="3">Chromosome</location>
    </subcellularLocation>
    <subcellularLocation>
        <location evidence="2 11">Nucleus</location>
    </subcellularLocation>
</comment>
<dbReference type="PROSITE" id="PS50020">
    <property type="entry name" value="WW_DOMAIN_2"/>
    <property type="match status" value="1"/>
</dbReference>
<dbReference type="InterPro" id="IPR046341">
    <property type="entry name" value="SET_dom_sf"/>
</dbReference>
<proteinExistence type="predicted"/>
<feature type="compositionally biased region" description="Basic and acidic residues" evidence="12">
    <location>
        <begin position="1047"/>
        <end position="1059"/>
    </location>
</feature>
<keyword evidence="8 11" id="KW-0539">Nucleus</keyword>
<evidence type="ECO:0000256" key="7">
    <source>
        <dbReference type="ARBA" id="ARBA00022691"/>
    </source>
</evidence>
<dbReference type="InterPro" id="IPR035441">
    <property type="entry name" value="TFIIS/LEDGF_dom_sf"/>
</dbReference>
<dbReference type="PANTHER" id="PTHR46711">
    <property type="entry name" value="HISTONE-LYSINE N-METHYLTRANSFERASE SETD2"/>
    <property type="match status" value="1"/>
</dbReference>
<feature type="compositionally biased region" description="Low complexity" evidence="12">
    <location>
        <begin position="1033"/>
        <end position="1046"/>
    </location>
</feature>
<dbReference type="Gene3D" id="1.20.930.10">
    <property type="entry name" value="Conserved domain common to transcription factors TFIIS, elongin A, CRSP70"/>
    <property type="match status" value="1"/>
</dbReference>
<feature type="domain" description="WW" evidence="13">
    <location>
        <begin position="660"/>
        <end position="693"/>
    </location>
</feature>
<dbReference type="SUPFAM" id="SSF82199">
    <property type="entry name" value="SET domain"/>
    <property type="match status" value="1"/>
</dbReference>
<keyword evidence="4" id="KW-0158">Chromosome</keyword>
<dbReference type="Gene3D" id="2.20.70.10">
    <property type="match status" value="1"/>
</dbReference>
<reference evidence="18 19" key="1">
    <citation type="submission" date="2024-04" db="EMBL/GenBank/DDBJ databases">
        <title>Symmetric and asymmetric DNA N6-adenine methylation regulates different biological responses in Mucorales.</title>
        <authorList>
            <consortium name="Lawrence Berkeley National Laboratory"/>
            <person name="Lax C."/>
            <person name="Mondo S.J."/>
            <person name="Osorio-Concepcion M."/>
            <person name="Muszewska A."/>
            <person name="Corrochano-Luque M."/>
            <person name="Gutierrez G."/>
            <person name="Riley R."/>
            <person name="Lipzen A."/>
            <person name="Guo J."/>
            <person name="Hundley H."/>
            <person name="Amirebrahimi M."/>
            <person name="Ng V."/>
            <person name="Lorenzo-Gutierrez D."/>
            <person name="Binder U."/>
            <person name="Yang J."/>
            <person name="Song Y."/>
            <person name="Canovas D."/>
            <person name="Navarro E."/>
            <person name="Freitag M."/>
            <person name="Gabaldon T."/>
            <person name="Grigoriev I.V."/>
            <person name="Corrochano L.M."/>
            <person name="Nicolas F.E."/>
            <person name="Garre V."/>
        </authorList>
    </citation>
    <scope>NUCLEOTIDE SEQUENCE [LARGE SCALE GENOMIC DNA]</scope>
    <source>
        <strain evidence="18 19">L51</strain>
    </source>
</reference>
<evidence type="ECO:0000256" key="5">
    <source>
        <dbReference type="ARBA" id="ARBA00022603"/>
    </source>
</evidence>